<evidence type="ECO:0000313" key="3">
    <source>
        <dbReference type="Proteomes" id="UP001141806"/>
    </source>
</evidence>
<evidence type="ECO:0000256" key="1">
    <source>
        <dbReference type="SAM" id="Coils"/>
    </source>
</evidence>
<dbReference type="Proteomes" id="UP001141806">
    <property type="component" value="Unassembled WGS sequence"/>
</dbReference>
<name>A0A9Q0H6H7_9MAGN</name>
<organism evidence="2 3">
    <name type="scientific">Protea cynaroides</name>
    <dbReference type="NCBI Taxonomy" id="273540"/>
    <lineage>
        <taxon>Eukaryota</taxon>
        <taxon>Viridiplantae</taxon>
        <taxon>Streptophyta</taxon>
        <taxon>Embryophyta</taxon>
        <taxon>Tracheophyta</taxon>
        <taxon>Spermatophyta</taxon>
        <taxon>Magnoliopsida</taxon>
        <taxon>Proteales</taxon>
        <taxon>Proteaceae</taxon>
        <taxon>Protea</taxon>
    </lineage>
</organism>
<keyword evidence="3" id="KW-1185">Reference proteome</keyword>
<accession>A0A9Q0H6H7</accession>
<proteinExistence type="predicted"/>
<keyword evidence="1" id="KW-0175">Coiled coil</keyword>
<dbReference type="AlphaFoldDB" id="A0A9Q0H6H7"/>
<sequence length="317" mass="36139">MFSDERLELLQKYEFVILDLNKEKENTLAERRKVFAERERTIELKEKLEEVLEGLKKEKESLEARLKQVEDGMQNKINDTVMRYRDSTKLYNYISVTEQFGSLRESLGSVASKKALFELCNFVVGKHLEFDFPDFLEYFNALTPPSPNEDNDIVVPADGGSNMEVDTSEALDNKWLSFKRTSSLERLSTVGGSHSFFVELCKLARVDELSGFGSNFPLIMADLIVDLEVLPKKNEEFRNRRGPSSSNNSLDPLTLNAQTEYNTLREELQRLKAELDSQVKTTNDLLSENTALAIENAKLKEALKGQAKVQSSCSKKR</sequence>
<gene>
    <name evidence="2" type="ORF">NE237_020029</name>
</gene>
<feature type="coiled-coil region" evidence="1">
    <location>
        <begin position="38"/>
        <end position="79"/>
    </location>
</feature>
<dbReference type="EMBL" id="JAMYWD010000009">
    <property type="protein sequence ID" value="KAJ4960119.1"/>
    <property type="molecule type" value="Genomic_DNA"/>
</dbReference>
<evidence type="ECO:0000313" key="2">
    <source>
        <dbReference type="EMBL" id="KAJ4960119.1"/>
    </source>
</evidence>
<comment type="caution">
    <text evidence="2">The sequence shown here is derived from an EMBL/GenBank/DDBJ whole genome shotgun (WGS) entry which is preliminary data.</text>
</comment>
<protein>
    <submittedName>
        <fullName evidence="2">Uncharacterized protein</fullName>
    </submittedName>
</protein>
<reference evidence="2" key="1">
    <citation type="journal article" date="2023" name="Plant J.">
        <title>The genome of the king protea, Protea cynaroides.</title>
        <authorList>
            <person name="Chang J."/>
            <person name="Duong T.A."/>
            <person name="Schoeman C."/>
            <person name="Ma X."/>
            <person name="Roodt D."/>
            <person name="Barker N."/>
            <person name="Li Z."/>
            <person name="Van de Peer Y."/>
            <person name="Mizrachi E."/>
        </authorList>
    </citation>
    <scope>NUCLEOTIDE SEQUENCE</scope>
    <source>
        <tissue evidence="2">Young leaves</tissue>
    </source>
</reference>
<feature type="coiled-coil region" evidence="1">
    <location>
        <begin position="254"/>
        <end position="288"/>
    </location>
</feature>